<evidence type="ECO:0000256" key="9">
    <source>
        <dbReference type="ARBA" id="ARBA00023139"/>
    </source>
</evidence>
<dbReference type="Proteomes" id="UP000054785">
    <property type="component" value="Unassembled WGS sequence"/>
</dbReference>
<keyword evidence="7" id="KW-0732">Signal</keyword>
<dbReference type="PATRIC" id="fig|45065.4.peg.816"/>
<evidence type="ECO:0000256" key="12">
    <source>
        <dbReference type="ARBA" id="ARBA00023288"/>
    </source>
</evidence>
<dbReference type="GO" id="GO:0003774">
    <property type="term" value="F:cytoskeletal motor activity"/>
    <property type="evidence" value="ECO:0007669"/>
    <property type="project" value="InterPro"/>
</dbReference>
<keyword evidence="13" id="KW-0969">Cilium</keyword>
<evidence type="ECO:0000256" key="2">
    <source>
        <dbReference type="ARBA" id="ARBA00004117"/>
    </source>
</evidence>
<keyword evidence="8" id="KW-0472">Membrane</keyword>
<keyword evidence="13" id="KW-0282">Flagellum</keyword>
<evidence type="ECO:0000256" key="4">
    <source>
        <dbReference type="ARBA" id="ARBA00004635"/>
    </source>
</evidence>
<comment type="caution">
    <text evidence="13">The sequence shown here is derived from an EMBL/GenBank/DDBJ whole genome shotgun (WGS) entry which is preliminary data.</text>
</comment>
<dbReference type="EMBL" id="LNYC01000022">
    <property type="protein sequence ID" value="KTD02068.1"/>
    <property type="molecule type" value="Genomic_DNA"/>
</dbReference>
<comment type="subunit">
    <text evidence="6">The basal body constitutes a major portion of the flagellar organelle and consists of four rings (L,P,S, and M) mounted on a central rod.</text>
</comment>
<dbReference type="AlphaFoldDB" id="A0A0W0U215"/>
<evidence type="ECO:0000256" key="11">
    <source>
        <dbReference type="ARBA" id="ARBA00023237"/>
    </source>
</evidence>
<evidence type="ECO:0000256" key="10">
    <source>
        <dbReference type="ARBA" id="ARBA00023143"/>
    </source>
</evidence>
<evidence type="ECO:0000313" key="14">
    <source>
        <dbReference type="Proteomes" id="UP000054785"/>
    </source>
</evidence>
<name>A0A0W0U215_9GAMM</name>
<proteinExistence type="inferred from homology"/>
<sequence length="208" mass="22858">MATLVLISGCNVLYPPMMYPPAAPIDRPPPPKKNGTVYQAGYDVHLYEDPIASRVGDILTVRLEEGTKGEYRAQTRTNKLASLDYPVPIVFGQSIPAMEVQTDTEQVFDSRGDSNQSGKLFGTMSVTVVRVLANHNLMVQGETWVTINQGQDYLQLTGIVRPQDIGPNNVVSSQRIAGAQIKFGARGQAGYATQGGLFTRIFNRFYPY</sequence>
<evidence type="ECO:0000256" key="6">
    <source>
        <dbReference type="ARBA" id="ARBA00011439"/>
    </source>
</evidence>
<keyword evidence="11" id="KW-0998">Cell outer membrane</keyword>
<keyword evidence="14" id="KW-1185">Reference proteome</keyword>
<keyword evidence="12" id="KW-0449">Lipoprotein</keyword>
<dbReference type="GO" id="GO:0071973">
    <property type="term" value="P:bacterial-type flagellum-dependent cell motility"/>
    <property type="evidence" value="ECO:0007669"/>
    <property type="project" value="InterPro"/>
</dbReference>
<gene>
    <name evidence="13" type="primary">flgH_1</name>
    <name evidence="13" type="ORF">Lgee_0760</name>
</gene>
<protein>
    <submittedName>
        <fullName evidence="13">Flagellar basal body L-ring protein</fullName>
    </submittedName>
</protein>
<keyword evidence="13" id="KW-0966">Cell projection</keyword>
<evidence type="ECO:0000256" key="5">
    <source>
        <dbReference type="ARBA" id="ARBA00006929"/>
    </source>
</evidence>
<comment type="function">
    <text evidence="1">Assembles around the rod to form the L-ring and probably protects the motor/basal body from shearing forces during rotation.</text>
</comment>
<dbReference type="PANTHER" id="PTHR34933">
    <property type="entry name" value="FLAGELLAR L-RING PROTEIN"/>
    <property type="match status" value="1"/>
</dbReference>
<reference evidence="13 14" key="1">
    <citation type="submission" date="2015-11" db="EMBL/GenBank/DDBJ databases">
        <title>Genomic analysis of 38 Legionella species identifies large and diverse effector repertoires.</title>
        <authorList>
            <person name="Burstein D."/>
            <person name="Amaro F."/>
            <person name="Zusman T."/>
            <person name="Lifshitz Z."/>
            <person name="Cohen O."/>
            <person name="Gilbert J.A."/>
            <person name="Pupko T."/>
            <person name="Shuman H.A."/>
            <person name="Segal G."/>
        </authorList>
    </citation>
    <scope>NUCLEOTIDE SEQUENCE [LARGE SCALE GENOMIC DNA]</scope>
    <source>
        <strain evidence="13 14">ATCC 49504</strain>
    </source>
</reference>
<organism evidence="13 14">
    <name type="scientific">Legionella geestiana</name>
    <dbReference type="NCBI Taxonomy" id="45065"/>
    <lineage>
        <taxon>Bacteria</taxon>
        <taxon>Pseudomonadati</taxon>
        <taxon>Pseudomonadota</taxon>
        <taxon>Gammaproteobacteria</taxon>
        <taxon>Legionellales</taxon>
        <taxon>Legionellaceae</taxon>
        <taxon>Legionella</taxon>
    </lineage>
</organism>
<comment type="similarity">
    <text evidence="5">Belongs to the FlgH family.</text>
</comment>
<dbReference type="Pfam" id="PF02107">
    <property type="entry name" value="FlgH"/>
    <property type="match status" value="1"/>
</dbReference>
<accession>A0A0W0U215</accession>
<evidence type="ECO:0000256" key="8">
    <source>
        <dbReference type="ARBA" id="ARBA00023136"/>
    </source>
</evidence>
<evidence type="ECO:0000256" key="7">
    <source>
        <dbReference type="ARBA" id="ARBA00022729"/>
    </source>
</evidence>
<keyword evidence="9" id="KW-0564">Palmitate</keyword>
<evidence type="ECO:0000256" key="3">
    <source>
        <dbReference type="ARBA" id="ARBA00004442"/>
    </source>
</evidence>
<dbReference type="PRINTS" id="PR01008">
    <property type="entry name" value="FLGLRINGFLGH"/>
</dbReference>
<dbReference type="GO" id="GO:0009279">
    <property type="term" value="C:cell outer membrane"/>
    <property type="evidence" value="ECO:0007669"/>
    <property type="project" value="UniProtKB-SubCell"/>
</dbReference>
<comment type="subcellular location">
    <subcellularLocation>
        <location evidence="2">Bacterial flagellum basal body</location>
    </subcellularLocation>
    <subcellularLocation>
        <location evidence="3">Cell outer membrane</location>
    </subcellularLocation>
    <subcellularLocation>
        <location evidence="4">Membrane</location>
        <topology evidence="4">Lipid-anchor</topology>
    </subcellularLocation>
</comment>
<evidence type="ECO:0000313" key="13">
    <source>
        <dbReference type="EMBL" id="KTD02068.1"/>
    </source>
</evidence>
<dbReference type="PANTHER" id="PTHR34933:SF1">
    <property type="entry name" value="FLAGELLAR L-RING PROTEIN"/>
    <property type="match status" value="1"/>
</dbReference>
<dbReference type="GO" id="GO:0009427">
    <property type="term" value="C:bacterial-type flagellum basal body, distal rod, L ring"/>
    <property type="evidence" value="ECO:0007669"/>
    <property type="project" value="InterPro"/>
</dbReference>
<dbReference type="RefSeq" id="WP_051550936.1">
    <property type="nucleotide sequence ID" value="NZ_CAAAHN010000021.1"/>
</dbReference>
<evidence type="ECO:0000256" key="1">
    <source>
        <dbReference type="ARBA" id="ARBA00002591"/>
    </source>
</evidence>
<dbReference type="InterPro" id="IPR000527">
    <property type="entry name" value="Flag_Lring"/>
</dbReference>
<dbReference type="STRING" id="45065.Lgee_0760"/>
<keyword evidence="10" id="KW-0975">Bacterial flagellum</keyword>